<evidence type="ECO:0000313" key="1">
    <source>
        <dbReference type="EMBL" id="KGT94887.1"/>
    </source>
</evidence>
<organism evidence="1 2">
    <name type="scientific">Erwinia typographi</name>
    <dbReference type="NCBI Taxonomy" id="371042"/>
    <lineage>
        <taxon>Bacteria</taxon>
        <taxon>Pseudomonadati</taxon>
        <taxon>Pseudomonadota</taxon>
        <taxon>Gammaproteobacteria</taxon>
        <taxon>Enterobacterales</taxon>
        <taxon>Erwiniaceae</taxon>
        <taxon>Erwinia</taxon>
    </lineage>
</organism>
<dbReference type="Proteomes" id="UP000030351">
    <property type="component" value="Unassembled WGS sequence"/>
</dbReference>
<evidence type="ECO:0000313" key="2">
    <source>
        <dbReference type="Proteomes" id="UP000030351"/>
    </source>
</evidence>
<sequence length="89" mass="9116">MKKLSVNEINAVSGAGLQEMYEGAVIGATTFAFIGGKWGGLSILNFGIGQLIGVGLGLLVGGTGGALYGATHTSDQVEQFFNNIMDYTG</sequence>
<dbReference type="AlphaFoldDB" id="A0A0A3Z729"/>
<proteinExistence type="predicted"/>
<comment type="caution">
    <text evidence="1">The sequence shown here is derived from an EMBL/GenBank/DDBJ whole genome shotgun (WGS) entry which is preliminary data.</text>
</comment>
<gene>
    <name evidence="1" type="ORF">NG99_06355</name>
</gene>
<protein>
    <recommendedName>
        <fullName evidence="3">Colicin V synthesis protein</fullName>
    </recommendedName>
</protein>
<keyword evidence="2" id="KW-1185">Reference proteome</keyword>
<dbReference type="EMBL" id="JRUQ01000023">
    <property type="protein sequence ID" value="KGT94887.1"/>
    <property type="molecule type" value="Genomic_DNA"/>
</dbReference>
<evidence type="ECO:0008006" key="3">
    <source>
        <dbReference type="Google" id="ProtNLM"/>
    </source>
</evidence>
<dbReference type="RefSeq" id="WP_034889708.1">
    <property type="nucleotide sequence ID" value="NZ_JRUQ01000023.1"/>
</dbReference>
<reference evidence="1 2" key="1">
    <citation type="submission" date="2014-10" db="EMBL/GenBank/DDBJ databases">
        <title>Genome sequence of Erwinia typographi M043b.</title>
        <authorList>
            <person name="Chan K.-G."/>
            <person name="Tan W.-S."/>
        </authorList>
    </citation>
    <scope>NUCLEOTIDE SEQUENCE [LARGE SCALE GENOMIC DNA]</scope>
    <source>
        <strain evidence="1 2">M043b</strain>
    </source>
</reference>
<dbReference type="OrthoDB" id="6556204at2"/>
<accession>A0A0A3Z729</accession>
<name>A0A0A3Z729_9GAMM</name>